<feature type="transmembrane region" description="Helical" evidence="1">
    <location>
        <begin position="65"/>
        <end position="84"/>
    </location>
</feature>
<sequence length="124" mass="13214">MQPSLVRHQLGGIVPPKVASPTLLTGGSGGSLTPLVNFYSKLPKGPAPQTSFGGLKAKFFSGKNASSAPVFATILGIFAIGYTIDYQSAYHVRSAVPILAHTAFVHTLYDLLFADRVSRYMQCI</sequence>
<keyword evidence="3" id="KW-1185">Reference proteome</keyword>
<dbReference type="PANTHER" id="PTHR28161">
    <property type="entry name" value="ATP SYNTHASE SUBUNIT F, MITOCHONDRIAL"/>
    <property type="match status" value="1"/>
</dbReference>
<keyword evidence="1" id="KW-1133">Transmembrane helix</keyword>
<dbReference type="Proteomes" id="UP000736335">
    <property type="component" value="Unassembled WGS sequence"/>
</dbReference>
<keyword evidence="1" id="KW-0812">Transmembrane</keyword>
<reference evidence="2" key="1">
    <citation type="journal article" date="2020" name="Nat. Commun.">
        <title>Large-scale genome sequencing of mycorrhizal fungi provides insights into the early evolution of symbiotic traits.</title>
        <authorList>
            <person name="Miyauchi S."/>
            <person name="Kiss E."/>
            <person name="Kuo A."/>
            <person name="Drula E."/>
            <person name="Kohler A."/>
            <person name="Sanchez-Garcia M."/>
            <person name="Morin E."/>
            <person name="Andreopoulos B."/>
            <person name="Barry K.W."/>
            <person name="Bonito G."/>
            <person name="Buee M."/>
            <person name="Carver A."/>
            <person name="Chen C."/>
            <person name="Cichocki N."/>
            <person name="Clum A."/>
            <person name="Culley D."/>
            <person name="Crous P.W."/>
            <person name="Fauchery L."/>
            <person name="Girlanda M."/>
            <person name="Hayes R.D."/>
            <person name="Keri Z."/>
            <person name="LaButti K."/>
            <person name="Lipzen A."/>
            <person name="Lombard V."/>
            <person name="Magnuson J."/>
            <person name="Maillard F."/>
            <person name="Murat C."/>
            <person name="Nolan M."/>
            <person name="Ohm R.A."/>
            <person name="Pangilinan J."/>
            <person name="Pereira M.F."/>
            <person name="Perotto S."/>
            <person name="Peter M."/>
            <person name="Pfister S."/>
            <person name="Riley R."/>
            <person name="Sitrit Y."/>
            <person name="Stielow J.B."/>
            <person name="Szollosi G."/>
            <person name="Zifcakova L."/>
            <person name="Stursova M."/>
            <person name="Spatafora J.W."/>
            <person name="Tedersoo L."/>
            <person name="Vaario L.M."/>
            <person name="Yamada A."/>
            <person name="Yan M."/>
            <person name="Wang P."/>
            <person name="Xu J."/>
            <person name="Bruns T."/>
            <person name="Baldrian P."/>
            <person name="Vilgalys R."/>
            <person name="Dunand C."/>
            <person name="Henrissat B."/>
            <person name="Grigoriev I.V."/>
            <person name="Hibbett D."/>
            <person name="Nagy L.G."/>
            <person name="Martin F.M."/>
        </authorList>
    </citation>
    <scope>NUCLEOTIDE SEQUENCE</scope>
    <source>
        <strain evidence="2">UH-Tt-Lm1</strain>
    </source>
</reference>
<proteinExistence type="predicted"/>
<feature type="transmembrane region" description="Helical" evidence="1">
    <location>
        <begin position="90"/>
        <end position="112"/>
    </location>
</feature>
<evidence type="ECO:0000313" key="2">
    <source>
        <dbReference type="EMBL" id="KAF9778627.1"/>
    </source>
</evidence>
<evidence type="ECO:0000313" key="3">
    <source>
        <dbReference type="Proteomes" id="UP000736335"/>
    </source>
</evidence>
<gene>
    <name evidence="2" type="ORF">BJ322DRAFT_1014126</name>
</gene>
<dbReference type="OrthoDB" id="5561579at2759"/>
<dbReference type="GO" id="GO:0046933">
    <property type="term" value="F:proton-transporting ATP synthase activity, rotational mechanism"/>
    <property type="evidence" value="ECO:0007669"/>
    <property type="project" value="TreeGrafter"/>
</dbReference>
<organism evidence="2 3">
    <name type="scientific">Thelephora terrestris</name>
    <dbReference type="NCBI Taxonomy" id="56493"/>
    <lineage>
        <taxon>Eukaryota</taxon>
        <taxon>Fungi</taxon>
        <taxon>Dikarya</taxon>
        <taxon>Basidiomycota</taxon>
        <taxon>Agaricomycotina</taxon>
        <taxon>Agaricomycetes</taxon>
        <taxon>Thelephorales</taxon>
        <taxon>Thelephoraceae</taxon>
        <taxon>Thelephora</taxon>
    </lineage>
</organism>
<evidence type="ECO:0000256" key="1">
    <source>
        <dbReference type="SAM" id="Phobius"/>
    </source>
</evidence>
<accession>A0A9P6H3F8</accession>
<dbReference type="PANTHER" id="PTHR28161:SF1">
    <property type="entry name" value="ATP SYNTHASE SUBUNIT F, MITOCHONDRIAL"/>
    <property type="match status" value="1"/>
</dbReference>
<dbReference type="InterPro" id="IPR019727">
    <property type="entry name" value="ATP_synth_F0_fsu_mt_fun"/>
</dbReference>
<dbReference type="EMBL" id="WIUZ02000022">
    <property type="protein sequence ID" value="KAF9778627.1"/>
    <property type="molecule type" value="Genomic_DNA"/>
</dbReference>
<dbReference type="Pfam" id="PF10791">
    <property type="entry name" value="F1F0-ATPsyn_F"/>
    <property type="match status" value="1"/>
</dbReference>
<reference evidence="2" key="2">
    <citation type="submission" date="2020-11" db="EMBL/GenBank/DDBJ databases">
        <authorList>
            <consortium name="DOE Joint Genome Institute"/>
            <person name="Kuo A."/>
            <person name="Miyauchi S."/>
            <person name="Kiss E."/>
            <person name="Drula E."/>
            <person name="Kohler A."/>
            <person name="Sanchez-Garcia M."/>
            <person name="Andreopoulos B."/>
            <person name="Barry K.W."/>
            <person name="Bonito G."/>
            <person name="Buee M."/>
            <person name="Carver A."/>
            <person name="Chen C."/>
            <person name="Cichocki N."/>
            <person name="Clum A."/>
            <person name="Culley D."/>
            <person name="Crous P.W."/>
            <person name="Fauchery L."/>
            <person name="Girlanda M."/>
            <person name="Hayes R."/>
            <person name="Keri Z."/>
            <person name="Labutti K."/>
            <person name="Lipzen A."/>
            <person name="Lombard V."/>
            <person name="Magnuson J."/>
            <person name="Maillard F."/>
            <person name="Morin E."/>
            <person name="Murat C."/>
            <person name="Nolan M."/>
            <person name="Ohm R."/>
            <person name="Pangilinan J."/>
            <person name="Pereira M."/>
            <person name="Perotto S."/>
            <person name="Peter M."/>
            <person name="Riley R."/>
            <person name="Sitrit Y."/>
            <person name="Stielow B."/>
            <person name="Szollosi G."/>
            <person name="Zifcakova L."/>
            <person name="Stursova M."/>
            <person name="Spatafora J.W."/>
            <person name="Tedersoo L."/>
            <person name="Vaario L.-M."/>
            <person name="Yamada A."/>
            <person name="Yan M."/>
            <person name="Wang P."/>
            <person name="Xu J."/>
            <person name="Bruns T."/>
            <person name="Baldrian P."/>
            <person name="Vilgalys R."/>
            <person name="Henrissat B."/>
            <person name="Grigoriev I.V."/>
            <person name="Hibbett D."/>
            <person name="Nagy L.G."/>
            <person name="Martin F.M."/>
        </authorList>
    </citation>
    <scope>NUCLEOTIDE SEQUENCE</scope>
    <source>
        <strain evidence="2">UH-Tt-Lm1</strain>
    </source>
</reference>
<keyword evidence="1" id="KW-0472">Membrane</keyword>
<protein>
    <submittedName>
        <fullName evidence="2">Mitochondrial F1-F0 ATP synthase subunit F of fungi-domain-containing protein</fullName>
    </submittedName>
</protein>
<dbReference type="AlphaFoldDB" id="A0A9P6H3F8"/>
<comment type="caution">
    <text evidence="2">The sequence shown here is derived from an EMBL/GenBank/DDBJ whole genome shotgun (WGS) entry which is preliminary data.</text>
</comment>
<name>A0A9P6H3F8_9AGAM</name>